<accession>A0ABN9RRT4</accession>
<sequence length="395" mass="41318">MSMRYRVLPLAWLLEPASAVQMAWGEVERWRGGARPGLALDLQPTRALPEEETTRMRADPLAIRTQGTFSACGVSWDNYEPIRWNRTDGLTHFAACASASGDPSIIGVCHTGGVGHDSWQDCADVPAARCDGLVGPDQSPAKLLFVSCDGVDDPRLAVLGSTTPSPAPSPAPTTAPSREPRTFESSASSGQEALALGEGPHVTNLNGDSFDIGTPSSDYTLLRVPYDEEGPELLRLSASMDADGVRACSLYVKEVSLSGSLLAHQTVRVRPSAHTAGGSDQAGNKARANFSLRVGSSSWRDLWHDGVGAEVPEARVGLLTARLVWRKGPGQLERRGAEPGAPGGGGQGRAPGGAHPVAGLAPGPEPRGGRPRHTGAPAGRGRPRHRGAQRVAGAA</sequence>
<keyword evidence="4" id="KW-1185">Reference proteome</keyword>
<reference evidence="3" key="1">
    <citation type="submission" date="2023-10" db="EMBL/GenBank/DDBJ databases">
        <authorList>
            <person name="Chen Y."/>
            <person name="Shah S."/>
            <person name="Dougan E. K."/>
            <person name="Thang M."/>
            <person name="Chan C."/>
        </authorList>
    </citation>
    <scope>NUCLEOTIDE SEQUENCE [LARGE SCALE GENOMIC DNA]</scope>
</reference>
<feature type="compositionally biased region" description="Gly residues" evidence="1">
    <location>
        <begin position="341"/>
        <end position="351"/>
    </location>
</feature>
<gene>
    <name evidence="3" type="ORF">PCOR1329_LOCUS23101</name>
</gene>
<evidence type="ECO:0000256" key="2">
    <source>
        <dbReference type="SAM" id="SignalP"/>
    </source>
</evidence>
<keyword evidence="2" id="KW-0732">Signal</keyword>
<feature type="region of interest" description="Disordered" evidence="1">
    <location>
        <begin position="330"/>
        <end position="395"/>
    </location>
</feature>
<dbReference type="EMBL" id="CAUYUJ010007780">
    <property type="protein sequence ID" value="CAK0821970.1"/>
    <property type="molecule type" value="Genomic_DNA"/>
</dbReference>
<organism evidence="3 4">
    <name type="scientific">Prorocentrum cordatum</name>
    <dbReference type="NCBI Taxonomy" id="2364126"/>
    <lineage>
        <taxon>Eukaryota</taxon>
        <taxon>Sar</taxon>
        <taxon>Alveolata</taxon>
        <taxon>Dinophyceae</taxon>
        <taxon>Prorocentrales</taxon>
        <taxon>Prorocentraceae</taxon>
        <taxon>Prorocentrum</taxon>
    </lineage>
</organism>
<feature type="chain" id="PRO_5046727467" description="Beta-galactosidase" evidence="2">
    <location>
        <begin position="20"/>
        <end position="395"/>
    </location>
</feature>
<feature type="region of interest" description="Disordered" evidence="1">
    <location>
        <begin position="157"/>
        <end position="192"/>
    </location>
</feature>
<evidence type="ECO:0008006" key="5">
    <source>
        <dbReference type="Google" id="ProtNLM"/>
    </source>
</evidence>
<comment type="caution">
    <text evidence="3">The sequence shown here is derived from an EMBL/GenBank/DDBJ whole genome shotgun (WGS) entry which is preliminary data.</text>
</comment>
<evidence type="ECO:0000313" key="4">
    <source>
        <dbReference type="Proteomes" id="UP001189429"/>
    </source>
</evidence>
<dbReference type="Proteomes" id="UP001189429">
    <property type="component" value="Unassembled WGS sequence"/>
</dbReference>
<protein>
    <recommendedName>
        <fullName evidence="5">Beta-galactosidase</fullName>
    </recommendedName>
</protein>
<evidence type="ECO:0000256" key="1">
    <source>
        <dbReference type="SAM" id="MobiDB-lite"/>
    </source>
</evidence>
<name>A0ABN9RRT4_9DINO</name>
<proteinExistence type="predicted"/>
<evidence type="ECO:0000313" key="3">
    <source>
        <dbReference type="EMBL" id="CAK0821970.1"/>
    </source>
</evidence>
<feature type="signal peptide" evidence="2">
    <location>
        <begin position="1"/>
        <end position="19"/>
    </location>
</feature>